<dbReference type="EMBL" id="QXFT01000144">
    <property type="protein sequence ID" value="KAE9353257.1"/>
    <property type="molecule type" value="Genomic_DNA"/>
</dbReference>
<dbReference type="Proteomes" id="UP000429607">
    <property type="component" value="Unassembled WGS sequence"/>
</dbReference>
<reference evidence="2 4" key="1">
    <citation type="submission" date="2018-09" db="EMBL/GenBank/DDBJ databases">
        <title>Genomic investigation of the strawberry pathogen Phytophthora fragariae indicates pathogenicity is determined by transcriptional variation in three key races.</title>
        <authorList>
            <person name="Adams T.M."/>
            <person name="Armitage A.D."/>
            <person name="Sobczyk M.K."/>
            <person name="Bates H.J."/>
            <person name="Dunwell J.M."/>
            <person name="Nellist C.F."/>
            <person name="Harrison R.J."/>
        </authorList>
    </citation>
    <scope>NUCLEOTIDE SEQUENCE [LARGE SCALE GENOMIC DNA]</scope>
    <source>
        <strain evidence="2 4">SCRP249</strain>
        <strain evidence="3 5">SCRP333</strain>
    </source>
</reference>
<keyword evidence="5" id="KW-1185">Reference proteome</keyword>
<dbReference type="InterPro" id="IPR050228">
    <property type="entry name" value="Carboxylesterase_BioH"/>
</dbReference>
<sequence length="583" mass="64586">MSTLSPVLLFAHGAGFCKEIWDPITRRLQRSSLLSGVDFVSVDLPFHGSNHDNSVAAQVDADGPHVTHPANNAIAMASEALLQEAQTLGYGGRPVVGIGHSMGAAALWKTEVTNPGTFKALVLFEPIYGPPMFRAADRPYNFMADVTLKREWKWPSREAANSFFENWKSFSSWDRESLASWLEGAIVPDEQDDKAVVLACHPTIEASIYCGGRMWLSPEEQARTKCPTTFHSGSTTRLYRLEVFQEIAARRPKTFKVHTPMAGKSHLMVLEDPEACANAIVSDLNALDCFNTAARLQVWGPVIRRLKLSPQLQDAVERYVTYDQPYHGINRDESVPGQLYHKNDDPKSPRVRHPMNNWPDISADAAWEQVQKLQSTAGERGPLIGIGHSMGAAALWATEARHPGTFDGLILFEPIYGEVDASYDEKADFLVSLTLARESKWPSMAAAVSHFENWKNFSTWDRETLAGWIKGAVVFDEEQQAAVLACSLLIEASVYAGSRLCLTDSELAAPRCHISFHSGDRTKLFDRSVFDGLAAEYPNVYTNHPPLPNTSHLMVFEDPEATTDAILSDLKQLTLAQPLEAHL</sequence>
<dbReference type="Gene3D" id="3.40.50.1820">
    <property type="entry name" value="alpha/beta hydrolase"/>
    <property type="match status" value="2"/>
</dbReference>
<proteinExistence type="predicted"/>
<evidence type="ECO:0000313" key="2">
    <source>
        <dbReference type="EMBL" id="KAE9048664.1"/>
    </source>
</evidence>
<feature type="domain" description="AB hydrolase-1" evidence="1">
    <location>
        <begin position="309"/>
        <end position="564"/>
    </location>
</feature>
<dbReference type="InterPro" id="IPR029058">
    <property type="entry name" value="AB_hydrolase_fold"/>
</dbReference>
<gene>
    <name evidence="2" type="ORF">PR001_g3740</name>
    <name evidence="3" type="ORF">PR003_g3949</name>
</gene>
<dbReference type="PANTHER" id="PTHR43194">
    <property type="entry name" value="HYDROLASE ALPHA/BETA FOLD FAMILY"/>
    <property type="match status" value="1"/>
</dbReference>
<organism evidence="2 4">
    <name type="scientific">Phytophthora rubi</name>
    <dbReference type="NCBI Taxonomy" id="129364"/>
    <lineage>
        <taxon>Eukaryota</taxon>
        <taxon>Sar</taxon>
        <taxon>Stramenopiles</taxon>
        <taxon>Oomycota</taxon>
        <taxon>Peronosporomycetes</taxon>
        <taxon>Peronosporales</taxon>
        <taxon>Peronosporaceae</taxon>
        <taxon>Phytophthora</taxon>
    </lineage>
</organism>
<evidence type="ECO:0000259" key="1">
    <source>
        <dbReference type="Pfam" id="PF12697"/>
    </source>
</evidence>
<evidence type="ECO:0000313" key="4">
    <source>
        <dbReference type="Proteomes" id="UP000429607"/>
    </source>
</evidence>
<name>A0A6A3P509_9STRA</name>
<comment type="caution">
    <text evidence="2">The sequence shown here is derived from an EMBL/GenBank/DDBJ whole genome shotgun (WGS) entry which is preliminary data.</text>
</comment>
<evidence type="ECO:0000313" key="3">
    <source>
        <dbReference type="EMBL" id="KAE9353257.1"/>
    </source>
</evidence>
<feature type="domain" description="AB hydrolase-1" evidence="1">
    <location>
        <begin position="8"/>
        <end position="279"/>
    </location>
</feature>
<dbReference type="Pfam" id="PF12697">
    <property type="entry name" value="Abhydrolase_6"/>
    <property type="match status" value="2"/>
</dbReference>
<dbReference type="InterPro" id="IPR000073">
    <property type="entry name" value="AB_hydrolase_1"/>
</dbReference>
<dbReference type="PANTHER" id="PTHR43194:SF2">
    <property type="entry name" value="PEROXISOMAL MEMBRANE PROTEIN LPX1"/>
    <property type="match status" value="1"/>
</dbReference>
<dbReference type="EMBL" id="QXFV01000143">
    <property type="protein sequence ID" value="KAE9048664.1"/>
    <property type="molecule type" value="Genomic_DNA"/>
</dbReference>
<protein>
    <recommendedName>
        <fullName evidence="1">AB hydrolase-1 domain-containing protein</fullName>
    </recommendedName>
</protein>
<dbReference type="SUPFAM" id="SSF53474">
    <property type="entry name" value="alpha/beta-Hydrolases"/>
    <property type="match status" value="2"/>
</dbReference>
<evidence type="ECO:0000313" key="5">
    <source>
        <dbReference type="Proteomes" id="UP000434957"/>
    </source>
</evidence>
<dbReference type="Proteomes" id="UP000434957">
    <property type="component" value="Unassembled WGS sequence"/>
</dbReference>
<accession>A0A6A3P509</accession>
<dbReference type="AlphaFoldDB" id="A0A6A3P509"/>